<evidence type="ECO:0000313" key="6">
    <source>
        <dbReference type="Proteomes" id="UP001152484"/>
    </source>
</evidence>
<evidence type="ECO:0000313" key="2">
    <source>
        <dbReference type="EMBL" id="CAH9087224.1"/>
    </source>
</evidence>
<evidence type="ECO:0000313" key="3">
    <source>
        <dbReference type="EMBL" id="CAH9087226.1"/>
    </source>
</evidence>
<dbReference type="EMBL" id="CAMAPE010000019">
    <property type="protein sequence ID" value="CAH9087224.1"/>
    <property type="molecule type" value="Genomic_DNA"/>
</dbReference>
<dbReference type="AlphaFoldDB" id="A0A9P0Z2Z4"/>
<dbReference type="EMBL" id="CAMAPE010000019">
    <property type="protein sequence ID" value="CAH9087230.1"/>
    <property type="molecule type" value="Genomic_DNA"/>
</dbReference>
<organism evidence="3 6">
    <name type="scientific">Cuscuta europaea</name>
    <name type="common">European dodder</name>
    <dbReference type="NCBI Taxonomy" id="41803"/>
    <lineage>
        <taxon>Eukaryota</taxon>
        <taxon>Viridiplantae</taxon>
        <taxon>Streptophyta</taxon>
        <taxon>Embryophyta</taxon>
        <taxon>Tracheophyta</taxon>
        <taxon>Spermatophyta</taxon>
        <taxon>Magnoliopsida</taxon>
        <taxon>eudicotyledons</taxon>
        <taxon>Gunneridae</taxon>
        <taxon>Pentapetalae</taxon>
        <taxon>asterids</taxon>
        <taxon>lamiids</taxon>
        <taxon>Solanales</taxon>
        <taxon>Convolvulaceae</taxon>
        <taxon>Cuscuteae</taxon>
        <taxon>Cuscuta</taxon>
        <taxon>Cuscuta subgen. Cuscuta</taxon>
    </lineage>
</organism>
<name>A0A9P0Z2Z4_CUSEU</name>
<comment type="caution">
    <text evidence="3">The sequence shown here is derived from an EMBL/GenBank/DDBJ whole genome shotgun (WGS) entry which is preliminary data.</text>
</comment>
<gene>
    <name evidence="2" type="ORF">CEURO_LOCUS9973</name>
    <name evidence="3" type="ORF">CEURO_LOCUS9974</name>
    <name evidence="4" type="ORF">CEURO_LOCUS9975</name>
    <name evidence="5" type="ORF">CEURO_LOCUS9976</name>
</gene>
<proteinExistence type="predicted"/>
<dbReference type="Pfam" id="PF03108">
    <property type="entry name" value="DBD_Tnp_Mut"/>
    <property type="match status" value="1"/>
</dbReference>
<dbReference type="OrthoDB" id="1722443at2759"/>
<feature type="domain" description="Transposase MuDR plant" evidence="1">
    <location>
        <begin position="82"/>
        <end position="143"/>
    </location>
</feature>
<reference evidence="3" key="1">
    <citation type="submission" date="2022-07" db="EMBL/GenBank/DDBJ databases">
        <authorList>
            <person name="Macas J."/>
            <person name="Novak P."/>
            <person name="Neumann P."/>
        </authorList>
    </citation>
    <scope>NUCLEOTIDE SEQUENCE</scope>
</reference>
<evidence type="ECO:0000259" key="1">
    <source>
        <dbReference type="Pfam" id="PF03108"/>
    </source>
</evidence>
<dbReference type="EMBL" id="CAMAPE010000019">
    <property type="protein sequence ID" value="CAH9087226.1"/>
    <property type="molecule type" value="Genomic_DNA"/>
</dbReference>
<sequence>MEGGDDDDIFSARPPDHSRKVWECVRNCVKDRKQKRKEVRDAEKTRKILEKEEWYSDGEKEELREDQFEWGESVDMQSYELASGHRFPDRKIFQKVLKDWSVRKGYDLKYPKCEAKVITAVCKGGCEWRMRQSVIQNSSTFQVKTLMGEHKCSFRTDNHQADYKYLGERILEAVRDNPNGTLDALKNKIKSECGIEVSMHKVYRATMHALSLLTTDIRLQIKRLYDYCATVEKYNPRSSMVLKVERSLTTPKLHLPASTHPIFV</sequence>
<evidence type="ECO:0000313" key="4">
    <source>
        <dbReference type="EMBL" id="CAH9087228.1"/>
    </source>
</evidence>
<protein>
    <recommendedName>
        <fullName evidence="1">Transposase MuDR plant domain-containing protein</fullName>
    </recommendedName>
</protein>
<accession>A0A9P0Z2Z4</accession>
<dbReference type="PANTHER" id="PTHR31973:SF187">
    <property type="entry name" value="MUTATOR TRANSPOSASE MUDRA PROTEIN"/>
    <property type="match status" value="1"/>
</dbReference>
<dbReference type="PANTHER" id="PTHR31973">
    <property type="entry name" value="POLYPROTEIN, PUTATIVE-RELATED"/>
    <property type="match status" value="1"/>
</dbReference>
<dbReference type="Proteomes" id="UP001152484">
    <property type="component" value="Unassembled WGS sequence"/>
</dbReference>
<dbReference type="InterPro" id="IPR004332">
    <property type="entry name" value="Transposase_MuDR"/>
</dbReference>
<dbReference type="EMBL" id="CAMAPE010000019">
    <property type="protein sequence ID" value="CAH9087228.1"/>
    <property type="molecule type" value="Genomic_DNA"/>
</dbReference>
<evidence type="ECO:0000313" key="5">
    <source>
        <dbReference type="EMBL" id="CAH9087230.1"/>
    </source>
</evidence>
<keyword evidence="6" id="KW-1185">Reference proteome</keyword>